<dbReference type="PANTHER" id="PTHR30199">
    <property type="entry name" value="MFS FAMILY TRANSPORTER, PREDICTED SUBSTRATE BENZOATE"/>
    <property type="match status" value="1"/>
</dbReference>
<dbReference type="InterPro" id="IPR004711">
    <property type="entry name" value="Benzoate_Transporter"/>
</dbReference>
<feature type="transmembrane region" description="Helical" evidence="1">
    <location>
        <begin position="323"/>
        <end position="346"/>
    </location>
</feature>
<keyword evidence="1" id="KW-0812">Transmembrane</keyword>
<organism evidence="2 3">
    <name type="scientific">Alkanindiges hydrocarboniclasticus</name>
    <dbReference type="NCBI Taxonomy" id="1907941"/>
    <lineage>
        <taxon>Bacteria</taxon>
        <taxon>Pseudomonadati</taxon>
        <taxon>Pseudomonadota</taxon>
        <taxon>Gammaproteobacteria</taxon>
        <taxon>Moraxellales</taxon>
        <taxon>Moraxellaceae</taxon>
        <taxon>Alkanindiges</taxon>
    </lineage>
</organism>
<gene>
    <name evidence="2" type="ORF">BKE30_00355</name>
</gene>
<dbReference type="GO" id="GO:0005886">
    <property type="term" value="C:plasma membrane"/>
    <property type="evidence" value="ECO:0007669"/>
    <property type="project" value="TreeGrafter"/>
</dbReference>
<dbReference type="PANTHER" id="PTHR30199:SF0">
    <property type="entry name" value="INNER MEMBRANE PROTEIN YDCO"/>
    <property type="match status" value="1"/>
</dbReference>
<feature type="transmembrane region" description="Helical" evidence="1">
    <location>
        <begin position="352"/>
        <end position="385"/>
    </location>
</feature>
<feature type="transmembrane region" description="Helical" evidence="1">
    <location>
        <begin position="209"/>
        <end position="229"/>
    </location>
</feature>
<accession>A0A1S8CY77</accession>
<name>A0A1S8CY77_9GAMM</name>
<evidence type="ECO:0008006" key="4">
    <source>
        <dbReference type="Google" id="ProtNLM"/>
    </source>
</evidence>
<sequence length="395" mass="41098">MPPFSLFKDFSISALVAGFVTVLVGFTSSAVLVFQAAQSFAATPEQMGSWLWALGVGIGLSSIVLSLYYKIPVATAWSTPGAAILIAGANGFNIHQATGAFLVAGVLVAIAGFSGWFERALKHIPVSLAAAMLAGILLQFGLNVFTALQDNTLLVLTMLLFYLLAKRLLPRYAILLALVVGIGISLMQGELHSTQVALQLTTPVWIQPQWSLQAIISLALPLFVVTLASQNLPGIAMIQAAGYRSPTSSAVGWTGTTTILLAPFGAFTINLAAISAAISLGPEAHPNPARRYVAAVFAGIFYLLIGLFGATVTTLFLAFPKALVFAIAGLALFGTIASSLANALAVDREREAALITFLVTASGLSLGGIGSAFWGLMAGIISLLILNAGKFSKAI</sequence>
<feature type="transmembrane region" description="Helical" evidence="1">
    <location>
        <begin position="250"/>
        <end position="280"/>
    </location>
</feature>
<keyword evidence="3" id="KW-1185">Reference proteome</keyword>
<feature type="transmembrane region" description="Helical" evidence="1">
    <location>
        <begin position="100"/>
        <end position="117"/>
    </location>
</feature>
<feature type="transmembrane region" description="Helical" evidence="1">
    <location>
        <begin position="292"/>
        <end position="316"/>
    </location>
</feature>
<dbReference type="OrthoDB" id="9792424at2"/>
<dbReference type="RefSeq" id="WP_076876681.1">
    <property type="nucleotide sequence ID" value="NZ_MLCN01000001.1"/>
</dbReference>
<dbReference type="AlphaFoldDB" id="A0A1S8CY77"/>
<feature type="transmembrane region" description="Helical" evidence="1">
    <location>
        <begin position="172"/>
        <end position="189"/>
    </location>
</feature>
<dbReference type="Pfam" id="PF03594">
    <property type="entry name" value="BenE"/>
    <property type="match status" value="1"/>
</dbReference>
<dbReference type="GO" id="GO:0042925">
    <property type="term" value="F:benzoate transmembrane transporter activity"/>
    <property type="evidence" value="ECO:0007669"/>
    <property type="project" value="InterPro"/>
</dbReference>
<proteinExistence type="predicted"/>
<reference evidence="2 3" key="1">
    <citation type="submission" date="2016-10" db="EMBL/GenBank/DDBJ databases">
        <title>Draft Genome sequence of Alkanindiges sp. strain H1.</title>
        <authorList>
            <person name="Subhash Y."/>
            <person name="Lee S."/>
        </authorList>
    </citation>
    <scope>NUCLEOTIDE SEQUENCE [LARGE SCALE GENOMIC DNA]</scope>
    <source>
        <strain evidence="2 3">H1</strain>
    </source>
</reference>
<evidence type="ECO:0000313" key="2">
    <source>
        <dbReference type="EMBL" id="ONG42294.1"/>
    </source>
</evidence>
<dbReference type="NCBIfam" id="TIGR00843">
    <property type="entry name" value="benE"/>
    <property type="match status" value="1"/>
</dbReference>
<dbReference type="EMBL" id="MLCN01000001">
    <property type="protein sequence ID" value="ONG42294.1"/>
    <property type="molecule type" value="Genomic_DNA"/>
</dbReference>
<dbReference type="Proteomes" id="UP000192132">
    <property type="component" value="Unassembled WGS sequence"/>
</dbReference>
<evidence type="ECO:0000313" key="3">
    <source>
        <dbReference type="Proteomes" id="UP000192132"/>
    </source>
</evidence>
<feature type="transmembrane region" description="Helical" evidence="1">
    <location>
        <begin position="76"/>
        <end position="94"/>
    </location>
</feature>
<protein>
    <recommendedName>
        <fullName evidence="4">Benzoate membrane transport protein</fullName>
    </recommendedName>
</protein>
<comment type="caution">
    <text evidence="2">The sequence shown here is derived from an EMBL/GenBank/DDBJ whole genome shotgun (WGS) entry which is preliminary data.</text>
</comment>
<keyword evidence="1" id="KW-0472">Membrane</keyword>
<feature type="transmembrane region" description="Helical" evidence="1">
    <location>
        <begin position="124"/>
        <end position="142"/>
    </location>
</feature>
<keyword evidence="1" id="KW-1133">Transmembrane helix</keyword>
<feature type="transmembrane region" description="Helical" evidence="1">
    <location>
        <begin position="49"/>
        <end position="69"/>
    </location>
</feature>
<evidence type="ECO:0000256" key="1">
    <source>
        <dbReference type="SAM" id="Phobius"/>
    </source>
</evidence>
<feature type="transmembrane region" description="Helical" evidence="1">
    <location>
        <begin position="12"/>
        <end position="37"/>
    </location>
</feature>